<dbReference type="GO" id="GO:0030368">
    <property type="term" value="F:interleukin-17 receptor activity"/>
    <property type="evidence" value="ECO:0000318"/>
    <property type="project" value="GO_Central"/>
</dbReference>
<dbReference type="InterPro" id="IPR039465">
    <property type="entry name" value="IL-17_rcpt-like"/>
</dbReference>
<dbReference type="InterPro" id="IPR011049">
    <property type="entry name" value="Serralysin-like_metalloprot_C"/>
</dbReference>
<keyword evidence="7" id="KW-0325">Glycoprotein</keyword>
<evidence type="ECO:0000313" key="12">
    <source>
        <dbReference type="Proteomes" id="UP000001593"/>
    </source>
</evidence>
<dbReference type="Gene3D" id="3.40.50.11530">
    <property type="match status" value="1"/>
</dbReference>
<accession>A7T023</accession>
<keyword evidence="5 9" id="KW-0472">Membrane</keyword>
<feature type="compositionally biased region" description="Low complexity" evidence="8">
    <location>
        <begin position="398"/>
        <end position="449"/>
    </location>
</feature>
<keyword evidence="3" id="KW-0732">Signal</keyword>
<reference evidence="11 12" key="1">
    <citation type="journal article" date="2007" name="Science">
        <title>Sea anemone genome reveals ancestral eumetazoan gene repertoire and genomic organization.</title>
        <authorList>
            <person name="Putnam N.H."/>
            <person name="Srivastava M."/>
            <person name="Hellsten U."/>
            <person name="Dirks B."/>
            <person name="Chapman J."/>
            <person name="Salamov A."/>
            <person name="Terry A."/>
            <person name="Shapiro H."/>
            <person name="Lindquist E."/>
            <person name="Kapitonov V.V."/>
            <person name="Jurka J."/>
            <person name="Genikhovich G."/>
            <person name="Grigoriev I.V."/>
            <person name="Lucas S.M."/>
            <person name="Steele R.E."/>
            <person name="Finnerty J.R."/>
            <person name="Technau U."/>
            <person name="Martindale M.Q."/>
            <person name="Rokhsar D.S."/>
        </authorList>
    </citation>
    <scope>NUCLEOTIDE SEQUENCE [LARGE SCALE GENOMIC DNA]</scope>
    <source>
        <strain evidence="12">CH2 X CH6</strain>
    </source>
</reference>
<keyword evidence="6" id="KW-0675">Receptor</keyword>
<evidence type="ECO:0000256" key="5">
    <source>
        <dbReference type="ARBA" id="ARBA00023136"/>
    </source>
</evidence>
<keyword evidence="12" id="KW-1185">Reference proteome</keyword>
<evidence type="ECO:0000256" key="3">
    <source>
        <dbReference type="ARBA" id="ARBA00022729"/>
    </source>
</evidence>
<feature type="domain" description="SEFIR" evidence="10">
    <location>
        <begin position="544"/>
        <end position="689"/>
    </location>
</feature>
<dbReference type="InterPro" id="IPR013568">
    <property type="entry name" value="SEFIR_dom"/>
</dbReference>
<feature type="compositionally biased region" description="Basic residues" evidence="8">
    <location>
        <begin position="366"/>
        <end position="397"/>
    </location>
</feature>
<evidence type="ECO:0000256" key="1">
    <source>
        <dbReference type="ARBA" id="ARBA00004479"/>
    </source>
</evidence>
<dbReference type="Pfam" id="PF08357">
    <property type="entry name" value="SEFIR"/>
    <property type="match status" value="1"/>
</dbReference>
<dbReference type="GO" id="GO:0016020">
    <property type="term" value="C:membrane"/>
    <property type="evidence" value="ECO:0007669"/>
    <property type="project" value="UniProtKB-SubCell"/>
</dbReference>
<keyword evidence="4 9" id="KW-1133">Transmembrane helix</keyword>
<evidence type="ECO:0000256" key="6">
    <source>
        <dbReference type="ARBA" id="ARBA00023170"/>
    </source>
</evidence>
<protein>
    <recommendedName>
        <fullName evidence="10">SEFIR domain-containing protein</fullName>
    </recommendedName>
</protein>
<keyword evidence="2 9" id="KW-0812">Transmembrane</keyword>
<organism evidence="11 12">
    <name type="scientific">Nematostella vectensis</name>
    <name type="common">Starlet sea anemone</name>
    <dbReference type="NCBI Taxonomy" id="45351"/>
    <lineage>
        <taxon>Eukaryota</taxon>
        <taxon>Metazoa</taxon>
        <taxon>Cnidaria</taxon>
        <taxon>Anthozoa</taxon>
        <taxon>Hexacorallia</taxon>
        <taxon>Actiniaria</taxon>
        <taxon>Edwardsiidae</taxon>
        <taxon>Nematostella</taxon>
    </lineage>
</organism>
<evidence type="ECO:0000256" key="9">
    <source>
        <dbReference type="SAM" id="Phobius"/>
    </source>
</evidence>
<proteinExistence type="predicted"/>
<dbReference type="InParanoid" id="A7T023"/>
<dbReference type="HOGENOM" id="CLU_397068_0_0_1"/>
<name>A7T023_NEMVE</name>
<evidence type="ECO:0000256" key="4">
    <source>
        <dbReference type="ARBA" id="ARBA00022989"/>
    </source>
</evidence>
<dbReference type="AlphaFoldDB" id="A7T023"/>
<evidence type="ECO:0000256" key="8">
    <source>
        <dbReference type="SAM" id="MobiDB-lite"/>
    </source>
</evidence>
<evidence type="ECO:0000259" key="10">
    <source>
        <dbReference type="PROSITE" id="PS51534"/>
    </source>
</evidence>
<comment type="subcellular location">
    <subcellularLocation>
        <location evidence="1">Membrane</location>
        <topology evidence="1">Single-pass type I membrane protein</topology>
    </subcellularLocation>
</comment>
<dbReference type="PANTHER" id="PTHR15583">
    <property type="entry name" value="INTERLEUKIN-17 RECEPTOR"/>
    <property type="match status" value="1"/>
</dbReference>
<feature type="transmembrane region" description="Helical" evidence="9">
    <location>
        <begin position="482"/>
        <end position="503"/>
    </location>
</feature>
<evidence type="ECO:0000313" key="11">
    <source>
        <dbReference type="EMBL" id="EDO30691.1"/>
    </source>
</evidence>
<feature type="region of interest" description="Disordered" evidence="8">
    <location>
        <begin position="366"/>
        <end position="449"/>
    </location>
</feature>
<dbReference type="SUPFAM" id="SSF51120">
    <property type="entry name" value="beta-Roll"/>
    <property type="match status" value="1"/>
</dbReference>
<evidence type="ECO:0000256" key="2">
    <source>
        <dbReference type="ARBA" id="ARBA00022692"/>
    </source>
</evidence>
<dbReference type="PANTHER" id="PTHR15583:SF7">
    <property type="entry name" value="INTERLEUKIN CYTOKINE RECEPTOR-RELATED PROTEIN 2"/>
    <property type="match status" value="1"/>
</dbReference>
<evidence type="ECO:0000256" key="7">
    <source>
        <dbReference type="ARBA" id="ARBA00023180"/>
    </source>
</evidence>
<dbReference type="Proteomes" id="UP000001593">
    <property type="component" value="Unassembled WGS sequence"/>
</dbReference>
<sequence>MSRHHFFLLTPFYVTTPYDPVTAECDGVTSSPLRRMPKFCVIHTGRMQQTKKELDLPQNVSKLRVTNTTELLIAQSSNRDLFKTGVYSENARFSVPDLVSRCSASCRIQAQDKEINTLETAEFYYCFQKCLRGVDGKRRREVHPLVPMASSRHWRNRRSASHNHTNYTHMGCKDIFISASKYHIIGIPKNIWVDFEKTSMRVNDSDVDHWSSVISWSAVNNSMANNWTHYLVLWMQEGERGYSCRLVAKNQTYLILNSTSEWKYPNSLAVNVSTYPTHSSSYLFNFYANPRDPVKFEIATLPPDGRMNISLATYLRNTLGNDSGDFPWATTAATYPWATTAATYLGQRRRRLTLGQRRRRLTLGQRRRRLTLGQRRRRLTLGQRRRRLTLGQRRRRLTLGNDGGDLPLGNDGGDLPLSNDGGDLPLGNDGGDLPLSNDGGDLPLGNDGGDLPLGNDGGDYVIRFYSFSSKRKLKIHVSFNKLTAILVGVMSGVVLVVAIAIWLGRRVLCPPSDDAWINLIRKLPPEARGRIRSATSQLTIIEEENTYYISYYPESDEYVKLVVKFVSFLRELDYDVIMDKMSAKVPQEGPIRWAQQQISTSSKIIVLCSPKYLKMCQMRPKEDPKAFLTEEESRVWYEIEMLGSIYMQRRNANKMVCIWMNKGVPEGLPPWMHVRYTWPADYENIFMRLEDTKS</sequence>
<dbReference type="EMBL" id="DS469994">
    <property type="protein sequence ID" value="EDO30691.1"/>
    <property type="molecule type" value="Genomic_DNA"/>
</dbReference>
<gene>
    <name evidence="11" type="ORF">NEMVEDRAFT_v1g248295</name>
</gene>
<dbReference type="PROSITE" id="PS51534">
    <property type="entry name" value="SEFIR"/>
    <property type="match status" value="1"/>
</dbReference>